<evidence type="ECO:0000313" key="3">
    <source>
        <dbReference type="Proteomes" id="UP001291653"/>
    </source>
</evidence>
<name>A0ABQ5NTJ6_9ACTN</name>
<proteinExistence type="predicted"/>
<gene>
    <name evidence="2" type="ORF">SYYSPA8_04790</name>
</gene>
<reference evidence="2 3" key="1">
    <citation type="submission" date="2022-10" db="EMBL/GenBank/DDBJ databases">
        <title>Draft genome sequence of Streptomyces sp. YSPA8.</title>
        <authorList>
            <person name="Moriuchi R."/>
            <person name="Dohra H."/>
            <person name="Yamamura H."/>
            <person name="Kodani S."/>
        </authorList>
    </citation>
    <scope>NUCLEOTIDE SEQUENCE [LARGE SCALE GENOMIC DNA]</scope>
    <source>
        <strain evidence="2 3">YSPA8</strain>
    </source>
</reference>
<sequence length="406" mass="43766">MEPEPNLWAHPGLRAAAAAEDWPSLLKTWRRLTRSSQSGLGALVGLAQPDISAIENRRRAVTSVEVRQRIVHGLGVPRELLGVRHEELPLPSLVLPGVVSEADAERLVAVKKGGLRLDTATLDAMDALLAAHRRVEDTVGSRTVAPLVTAQFEEVAALYDRARGPLADRVVRLLAEYAQFLAWMAQDQDNAPVALGWFDRSYDWALESGYGDMAATTMSMKAHLAWSRGRGRRCVRLGEAAASTTGASEVTRAMAVQMAGRGHALAGDAGAAYRRLDEAQQIIAAASDAPPWLYFYGESWFAAQRGMADLHLEEWSDAAENLVTGLAGLAPSFRRDRAWYGSCLAHAYAGAGEAEAALATSLGVITHASEVGRPHAWDELHTVAGMLMRRRAPEGRALVDALAALD</sequence>
<dbReference type="SUPFAM" id="SSF47413">
    <property type="entry name" value="lambda repressor-like DNA-binding domains"/>
    <property type="match status" value="1"/>
</dbReference>
<evidence type="ECO:0000313" key="2">
    <source>
        <dbReference type="EMBL" id="GLF93577.1"/>
    </source>
</evidence>
<dbReference type="Gene3D" id="1.10.260.40">
    <property type="entry name" value="lambda repressor-like DNA-binding domains"/>
    <property type="match status" value="1"/>
</dbReference>
<evidence type="ECO:0000259" key="1">
    <source>
        <dbReference type="PROSITE" id="PS50943"/>
    </source>
</evidence>
<feature type="domain" description="HTH cro/C1-type" evidence="1">
    <location>
        <begin position="26"/>
        <end position="81"/>
    </location>
</feature>
<comment type="caution">
    <text evidence="2">The sequence shown here is derived from an EMBL/GenBank/DDBJ whole genome shotgun (WGS) entry which is preliminary data.</text>
</comment>
<dbReference type="InterPro" id="IPR010982">
    <property type="entry name" value="Lambda_DNA-bd_dom_sf"/>
</dbReference>
<dbReference type="EMBL" id="BSBI01000002">
    <property type="protein sequence ID" value="GLF93577.1"/>
    <property type="molecule type" value="Genomic_DNA"/>
</dbReference>
<dbReference type="InterPro" id="IPR001387">
    <property type="entry name" value="Cro/C1-type_HTH"/>
</dbReference>
<keyword evidence="3" id="KW-1185">Reference proteome</keyword>
<protein>
    <submittedName>
        <fullName evidence="2">Helix-turn-helix domain-containing protein</fullName>
    </submittedName>
</protein>
<dbReference type="PROSITE" id="PS50943">
    <property type="entry name" value="HTH_CROC1"/>
    <property type="match status" value="1"/>
</dbReference>
<organism evidence="2 3">
    <name type="scientific">Streptomyces yaizuensis</name>
    <dbReference type="NCBI Taxonomy" id="2989713"/>
    <lineage>
        <taxon>Bacteria</taxon>
        <taxon>Bacillati</taxon>
        <taxon>Actinomycetota</taxon>
        <taxon>Actinomycetes</taxon>
        <taxon>Kitasatosporales</taxon>
        <taxon>Streptomycetaceae</taxon>
        <taxon>Streptomyces</taxon>
    </lineage>
</organism>
<dbReference type="RefSeq" id="WP_323445684.1">
    <property type="nucleotide sequence ID" value="NZ_BSBI01000002.1"/>
</dbReference>
<dbReference type="CDD" id="cd00093">
    <property type="entry name" value="HTH_XRE"/>
    <property type="match status" value="1"/>
</dbReference>
<dbReference type="Proteomes" id="UP001291653">
    <property type="component" value="Unassembled WGS sequence"/>
</dbReference>
<accession>A0ABQ5NTJ6</accession>